<proteinExistence type="predicted"/>
<protein>
    <submittedName>
        <fullName evidence="1">Uncharacterized protein</fullName>
    </submittedName>
</protein>
<name>A0A645BRU6_9ZZZZ</name>
<organism evidence="1">
    <name type="scientific">bioreactor metagenome</name>
    <dbReference type="NCBI Taxonomy" id="1076179"/>
    <lineage>
        <taxon>unclassified sequences</taxon>
        <taxon>metagenomes</taxon>
        <taxon>ecological metagenomes</taxon>
    </lineage>
</organism>
<accession>A0A645BRU6</accession>
<gene>
    <name evidence="1" type="ORF">SDC9_114733</name>
</gene>
<dbReference type="AlphaFoldDB" id="A0A645BRU6"/>
<comment type="caution">
    <text evidence="1">The sequence shown here is derived from an EMBL/GenBank/DDBJ whole genome shotgun (WGS) entry which is preliminary data.</text>
</comment>
<dbReference type="EMBL" id="VSSQ01021903">
    <property type="protein sequence ID" value="MPM67808.1"/>
    <property type="molecule type" value="Genomic_DNA"/>
</dbReference>
<reference evidence="1" key="1">
    <citation type="submission" date="2019-08" db="EMBL/GenBank/DDBJ databases">
        <authorList>
            <person name="Kucharzyk K."/>
            <person name="Murdoch R.W."/>
            <person name="Higgins S."/>
            <person name="Loffler F."/>
        </authorList>
    </citation>
    <scope>NUCLEOTIDE SEQUENCE</scope>
</reference>
<sequence length="74" mass="8617">MDLCCSSKACEQYYQMLNMLPEDHNPKALLINKQNAIKKPEYILPILDSIGNKDYPKSYKKIAKAIIKEIKRFI</sequence>
<evidence type="ECO:0000313" key="1">
    <source>
        <dbReference type="EMBL" id="MPM67808.1"/>
    </source>
</evidence>